<evidence type="ECO:0000313" key="2">
    <source>
        <dbReference type="EMBL" id="TDQ73777.1"/>
    </source>
</evidence>
<dbReference type="PANTHER" id="PTHR37841:SF1">
    <property type="entry name" value="DUF3298 DOMAIN-CONTAINING PROTEIN"/>
    <property type="match status" value="1"/>
</dbReference>
<dbReference type="Proteomes" id="UP000295292">
    <property type="component" value="Unassembled WGS sequence"/>
</dbReference>
<reference evidence="2 3" key="1">
    <citation type="submission" date="2019-03" db="EMBL/GenBank/DDBJ databases">
        <title>Genomic Encyclopedia of Archaeal and Bacterial Type Strains, Phase II (KMG-II): from individual species to whole genera.</title>
        <authorList>
            <person name="Goeker M."/>
        </authorList>
    </citation>
    <scope>NUCLEOTIDE SEQUENCE [LARGE SCALE GENOMIC DNA]</scope>
    <source>
        <strain evidence="2 3">DSM 28353</strain>
    </source>
</reference>
<sequence length="452" mass="51170">MKKFTLTLFMVLILCTSIWAQSQKSFRIDYRVTTDAGSTAENNESLIKAWVNKTHFRVDNAMMGSIIYVGNKTENSAFALLPDSEEYVITEDGTQNDEEEYALPVELVTGKQKKIAGYNCKLATVKVDYGTGEDESTTIEIWYTEDIPSLYWGEFSFFKQLKGAVLSLKLGDYGFVATNVVSENVDNSLFEIPDNYTEMEDEGMNGMNEQLSEDRFAYADEEGVLYGIRDEEGNAITQPLYTYIGVFTEDNVSIVIDDKEKYGAIDKNGKILVPCKYDYLSYDEGTQQYLFGQTEKYGLLHKDGKVYVPAKYDMISFFNQGYATFTLNDKSGLIDQNQKVVVPAQYDVIFEYNKHNFTTIEGEKYVLNSIAQKKKVIGGFDFLSLSLDCNIILAQKDGKYGYIDENGKTVIPFKFTFANTFSEDMAAVAEDEATEDIYYINTKGQRIDVAQN</sequence>
<keyword evidence="1" id="KW-0732">Signal</keyword>
<dbReference type="AlphaFoldDB" id="A0A4R6W4Z1"/>
<dbReference type="OrthoDB" id="753358at2"/>
<dbReference type="RefSeq" id="WP_133586364.1">
    <property type="nucleotide sequence ID" value="NZ_SNYV01000018.1"/>
</dbReference>
<feature type="chain" id="PRO_5020732326" evidence="1">
    <location>
        <begin position="21"/>
        <end position="452"/>
    </location>
</feature>
<keyword evidence="3" id="KW-1185">Reference proteome</keyword>
<dbReference type="PANTHER" id="PTHR37841">
    <property type="entry name" value="GLR2918 PROTEIN"/>
    <property type="match status" value="1"/>
</dbReference>
<name>A0A4R6W4Z1_9SPHI</name>
<evidence type="ECO:0000313" key="3">
    <source>
        <dbReference type="Proteomes" id="UP000295292"/>
    </source>
</evidence>
<accession>A0A4R6W4Z1</accession>
<dbReference type="Pfam" id="PF14903">
    <property type="entry name" value="WG_beta_rep"/>
    <property type="match status" value="5"/>
</dbReference>
<gene>
    <name evidence="2" type="ORF">CLV99_4214</name>
</gene>
<protein>
    <submittedName>
        <fullName evidence="2">GLPGLI family protein</fullName>
    </submittedName>
</protein>
<comment type="caution">
    <text evidence="2">The sequence shown here is derived from an EMBL/GenBank/DDBJ whole genome shotgun (WGS) entry which is preliminary data.</text>
</comment>
<proteinExistence type="predicted"/>
<dbReference type="EMBL" id="SNYV01000018">
    <property type="protein sequence ID" value="TDQ73777.1"/>
    <property type="molecule type" value="Genomic_DNA"/>
</dbReference>
<feature type="signal peptide" evidence="1">
    <location>
        <begin position="1"/>
        <end position="20"/>
    </location>
</feature>
<dbReference type="InterPro" id="IPR032774">
    <property type="entry name" value="WG_beta_rep"/>
</dbReference>
<evidence type="ECO:0000256" key="1">
    <source>
        <dbReference type="SAM" id="SignalP"/>
    </source>
</evidence>
<organism evidence="2 3">
    <name type="scientific">Sphingobacterium yanglingense</name>
    <dbReference type="NCBI Taxonomy" id="1437280"/>
    <lineage>
        <taxon>Bacteria</taxon>
        <taxon>Pseudomonadati</taxon>
        <taxon>Bacteroidota</taxon>
        <taxon>Sphingobacteriia</taxon>
        <taxon>Sphingobacteriales</taxon>
        <taxon>Sphingobacteriaceae</taxon>
        <taxon>Sphingobacterium</taxon>
    </lineage>
</organism>